<sequence>MFGYPTGFLVTLALCSILCVNGIEATHLRFPGPAKGRSLPLILQRQEQAPYPPAGLVPDPPFELPTEEAIEFPQPEETYGLPAETYGPPAVVEEPSEVYGPPDQVYGPPDQTYGPPDLPANDDNSNSLPQSAAIINLASLPLPPQAQFVLPLLNRLAAFRPQRPVLQTPQRRPAKLTARPRPNPAKIVNAIKGTSVFPSTPLALPFVDRRIPFRPQPSRLIVNAPLRRPSRH</sequence>
<proteinExistence type="predicted"/>
<dbReference type="EnsemblMetazoa" id="XM_017135332.2">
    <property type="protein sequence ID" value="XP_016990821.1"/>
    <property type="gene ID" value="LOC108052833"/>
</dbReference>
<dbReference type="AlphaFoldDB" id="A0A6P4G068"/>
<feature type="domain" description="DUF4794" evidence="3">
    <location>
        <begin position="48"/>
        <end position="116"/>
    </location>
</feature>
<organism evidence="6">
    <name type="scientific">Drosophila rhopaloa</name>
    <name type="common">Fruit fly</name>
    <dbReference type="NCBI Taxonomy" id="1041015"/>
    <lineage>
        <taxon>Eukaryota</taxon>
        <taxon>Metazoa</taxon>
        <taxon>Ecdysozoa</taxon>
        <taxon>Arthropoda</taxon>
        <taxon>Hexapoda</taxon>
        <taxon>Insecta</taxon>
        <taxon>Pterygota</taxon>
        <taxon>Neoptera</taxon>
        <taxon>Endopterygota</taxon>
        <taxon>Diptera</taxon>
        <taxon>Brachycera</taxon>
        <taxon>Muscomorpha</taxon>
        <taxon>Ephydroidea</taxon>
        <taxon>Drosophilidae</taxon>
        <taxon>Drosophila</taxon>
        <taxon>Sophophora</taxon>
    </lineage>
</organism>
<dbReference type="InterPro" id="IPR032011">
    <property type="entry name" value="DUF4794"/>
</dbReference>
<evidence type="ECO:0000313" key="4">
    <source>
        <dbReference type="EnsemblMetazoa" id="XP_016990821.1"/>
    </source>
</evidence>
<reference evidence="4" key="3">
    <citation type="submission" date="2025-05" db="UniProtKB">
        <authorList>
            <consortium name="EnsemblMetazoa"/>
        </authorList>
    </citation>
    <scope>IDENTIFICATION</scope>
</reference>
<feature type="region of interest" description="Disordered" evidence="1">
    <location>
        <begin position="78"/>
        <end position="127"/>
    </location>
</feature>
<gene>
    <name evidence="6" type="primary">LOC108052833</name>
    <name evidence="4" type="synonym">108052833</name>
</gene>
<keyword evidence="2" id="KW-0732">Signal</keyword>
<feature type="signal peptide" evidence="2">
    <location>
        <begin position="1"/>
        <end position="25"/>
    </location>
</feature>
<evidence type="ECO:0000256" key="2">
    <source>
        <dbReference type="SAM" id="SignalP"/>
    </source>
</evidence>
<feature type="chain" id="PRO_5028356252" evidence="2">
    <location>
        <begin position="26"/>
        <end position="232"/>
    </location>
</feature>
<evidence type="ECO:0000313" key="6">
    <source>
        <dbReference type="RefSeq" id="XP_016990821.1"/>
    </source>
</evidence>
<dbReference type="GeneID" id="108052833"/>
<dbReference type="OrthoDB" id="6750008at2759"/>
<reference evidence="5" key="1">
    <citation type="journal article" date="2021" name="Elife">
        <title>Highly contiguous assemblies of 101 drosophilid genomes.</title>
        <authorList>
            <person name="Kim B.Y."/>
            <person name="Wang J.R."/>
            <person name="Miller D.E."/>
            <person name="Barmina O."/>
            <person name="Delaney E."/>
            <person name="Thompson A."/>
            <person name="Comeault A.A."/>
            <person name="Peede D."/>
            <person name="D'Agostino E.R."/>
            <person name="Pelaez J."/>
            <person name="Aguilar J.M."/>
            <person name="Haji D."/>
            <person name="Matsunaga T."/>
            <person name="Armstrong E.E."/>
            <person name="Zych M."/>
            <person name="Ogawa Y."/>
            <person name="Stamenkovic-Radak M."/>
            <person name="Jelic M."/>
            <person name="Veselinovic M.S."/>
            <person name="Tanaskovic M."/>
            <person name="Eric P."/>
            <person name="Gao J.J."/>
            <person name="Katoh T.K."/>
            <person name="Toda M.J."/>
            <person name="Watabe H."/>
            <person name="Watada M."/>
            <person name="Davis J.S."/>
            <person name="Moyle L.C."/>
            <person name="Manoli G."/>
            <person name="Bertolini E."/>
            <person name="Kostal V."/>
            <person name="Hawley R.S."/>
            <person name="Takahashi A."/>
            <person name="Jones C.D."/>
            <person name="Price D.K."/>
            <person name="Whiteman N."/>
            <person name="Kopp A."/>
            <person name="Matute D.R."/>
            <person name="Petrov D.A."/>
        </authorList>
    </citation>
    <scope>NUCLEOTIDE SEQUENCE [LARGE SCALE GENOMIC DNA]</scope>
</reference>
<protein>
    <submittedName>
        <fullName evidence="6">Extensin</fullName>
    </submittedName>
</protein>
<dbReference type="Pfam" id="PF16042">
    <property type="entry name" value="DUF4794"/>
    <property type="match status" value="1"/>
</dbReference>
<accession>A0A6P4G068</accession>
<dbReference type="Proteomes" id="UP001652680">
    <property type="component" value="Unassembled WGS sequence"/>
</dbReference>
<evidence type="ECO:0000256" key="1">
    <source>
        <dbReference type="SAM" id="MobiDB-lite"/>
    </source>
</evidence>
<evidence type="ECO:0000259" key="3">
    <source>
        <dbReference type="Pfam" id="PF16042"/>
    </source>
</evidence>
<reference evidence="6" key="2">
    <citation type="submission" date="2025-04" db="UniProtKB">
        <authorList>
            <consortium name="RefSeq"/>
        </authorList>
    </citation>
    <scope>IDENTIFICATION</scope>
</reference>
<dbReference type="RefSeq" id="XP_016990821.1">
    <property type="nucleotide sequence ID" value="XM_017135332.1"/>
</dbReference>
<keyword evidence="5" id="KW-1185">Reference proteome</keyword>
<evidence type="ECO:0000313" key="5">
    <source>
        <dbReference type="Proteomes" id="UP001652680"/>
    </source>
</evidence>
<name>A0A6P4G068_DRORH</name>